<evidence type="ECO:0000313" key="1">
    <source>
        <dbReference type="EMBL" id="SFK87963.1"/>
    </source>
</evidence>
<dbReference type="Proteomes" id="UP000198755">
    <property type="component" value="Unassembled WGS sequence"/>
</dbReference>
<reference evidence="1 2" key="1">
    <citation type="submission" date="2016-10" db="EMBL/GenBank/DDBJ databases">
        <authorList>
            <person name="de Groot N.N."/>
        </authorList>
    </citation>
    <scope>NUCLEOTIDE SEQUENCE [LARGE SCALE GENOMIC DNA]</scope>
    <source>
        <strain evidence="1 2">NE2</strain>
    </source>
</reference>
<name>A0A1I4D4P1_9HYPH</name>
<protein>
    <submittedName>
        <fullName evidence="1">Uncharacterized protein</fullName>
    </submittedName>
</protein>
<dbReference type="AlphaFoldDB" id="A0A1I4D4P1"/>
<accession>A0A1I4D4P1</accession>
<organism evidence="1 2">
    <name type="scientific">Methylocapsa palsarum</name>
    <dbReference type="NCBI Taxonomy" id="1612308"/>
    <lineage>
        <taxon>Bacteria</taxon>
        <taxon>Pseudomonadati</taxon>
        <taxon>Pseudomonadota</taxon>
        <taxon>Alphaproteobacteria</taxon>
        <taxon>Hyphomicrobiales</taxon>
        <taxon>Beijerinckiaceae</taxon>
        <taxon>Methylocapsa</taxon>
    </lineage>
</organism>
<keyword evidence="2" id="KW-1185">Reference proteome</keyword>
<sequence>MQLMLQATIGDGLAFDSFAFEENALGAPEVDVSRREIAEALVIAGMIVMLDEGGDLLFEIAWQVVMFKQDAILERLMPAFDLALCLRVVGRAPDMLYFLFLQPFRKIAGDV</sequence>
<gene>
    <name evidence="1" type="ORF">SAMN05444581_1387</name>
</gene>
<evidence type="ECO:0000313" key="2">
    <source>
        <dbReference type="Proteomes" id="UP000198755"/>
    </source>
</evidence>
<proteinExistence type="predicted"/>
<dbReference type="EMBL" id="FOSN01000038">
    <property type="protein sequence ID" value="SFK87963.1"/>
    <property type="molecule type" value="Genomic_DNA"/>
</dbReference>